<accession>A0ABY7EV03</accession>
<dbReference type="InterPro" id="IPR008983">
    <property type="entry name" value="Tumour_necrosis_fac-like_dom"/>
</dbReference>
<dbReference type="Proteomes" id="UP001164746">
    <property type="component" value="Chromosome 8"/>
</dbReference>
<dbReference type="PROSITE" id="PS50871">
    <property type="entry name" value="C1Q"/>
    <property type="match status" value="1"/>
</dbReference>
<keyword evidence="3" id="KW-1185">Reference proteome</keyword>
<dbReference type="Pfam" id="PF00386">
    <property type="entry name" value="C1q"/>
    <property type="match status" value="1"/>
</dbReference>
<protein>
    <recommendedName>
        <fullName evidence="1">C1q domain-containing protein</fullName>
    </recommendedName>
</protein>
<dbReference type="Gene3D" id="2.60.120.40">
    <property type="match status" value="1"/>
</dbReference>
<gene>
    <name evidence="2" type="ORF">MAR_026942</name>
</gene>
<name>A0ABY7EV03_MYAAR</name>
<proteinExistence type="predicted"/>
<evidence type="ECO:0000313" key="3">
    <source>
        <dbReference type="Proteomes" id="UP001164746"/>
    </source>
</evidence>
<dbReference type="InterPro" id="IPR001073">
    <property type="entry name" value="C1q_dom"/>
</dbReference>
<evidence type="ECO:0000259" key="1">
    <source>
        <dbReference type="PROSITE" id="PS50871"/>
    </source>
</evidence>
<dbReference type="EMBL" id="CP111019">
    <property type="protein sequence ID" value="WAR12762.1"/>
    <property type="molecule type" value="Genomic_DNA"/>
</dbReference>
<sequence>MFSWAVTARRLSGQHAYDVWVKLMLNGSHMTGTVAESRQEADDNQGSNTAVLRLIKGDEVWTAHYSSAPDIYGDDNERSTSFTGALLFQEEEDIDPIGK</sequence>
<organism evidence="2 3">
    <name type="scientific">Mya arenaria</name>
    <name type="common">Soft-shell clam</name>
    <dbReference type="NCBI Taxonomy" id="6604"/>
    <lineage>
        <taxon>Eukaryota</taxon>
        <taxon>Metazoa</taxon>
        <taxon>Spiralia</taxon>
        <taxon>Lophotrochozoa</taxon>
        <taxon>Mollusca</taxon>
        <taxon>Bivalvia</taxon>
        <taxon>Autobranchia</taxon>
        <taxon>Heteroconchia</taxon>
        <taxon>Euheterodonta</taxon>
        <taxon>Imparidentia</taxon>
        <taxon>Neoheterodontei</taxon>
        <taxon>Myida</taxon>
        <taxon>Myoidea</taxon>
        <taxon>Myidae</taxon>
        <taxon>Mya</taxon>
    </lineage>
</organism>
<reference evidence="2" key="1">
    <citation type="submission" date="2022-11" db="EMBL/GenBank/DDBJ databases">
        <title>Centuries of genome instability and evolution in soft-shell clam transmissible cancer (bioRxiv).</title>
        <authorList>
            <person name="Hart S.F.M."/>
            <person name="Yonemitsu M.A."/>
            <person name="Giersch R.M."/>
            <person name="Beal B.F."/>
            <person name="Arriagada G."/>
            <person name="Davis B.W."/>
            <person name="Ostrander E.A."/>
            <person name="Goff S.P."/>
            <person name="Metzger M.J."/>
        </authorList>
    </citation>
    <scope>NUCLEOTIDE SEQUENCE</scope>
    <source>
        <strain evidence="2">MELC-2E11</strain>
        <tissue evidence="2">Siphon/mantle</tissue>
    </source>
</reference>
<feature type="domain" description="C1q" evidence="1">
    <location>
        <begin position="1"/>
        <end position="93"/>
    </location>
</feature>
<evidence type="ECO:0000313" key="2">
    <source>
        <dbReference type="EMBL" id="WAR12762.1"/>
    </source>
</evidence>
<dbReference type="SUPFAM" id="SSF49842">
    <property type="entry name" value="TNF-like"/>
    <property type="match status" value="1"/>
</dbReference>